<evidence type="ECO:0000256" key="1">
    <source>
        <dbReference type="SAM" id="MobiDB-lite"/>
    </source>
</evidence>
<feature type="region of interest" description="Disordered" evidence="1">
    <location>
        <begin position="1126"/>
        <end position="1174"/>
    </location>
</feature>
<dbReference type="Pfam" id="PF17667">
    <property type="entry name" value="Pkinase_fungal"/>
    <property type="match status" value="3"/>
</dbReference>
<organism evidence="3 4">
    <name type="scientific">Ephemerocybe angulata</name>
    <dbReference type="NCBI Taxonomy" id="980116"/>
    <lineage>
        <taxon>Eukaryota</taxon>
        <taxon>Fungi</taxon>
        <taxon>Dikarya</taxon>
        <taxon>Basidiomycota</taxon>
        <taxon>Agaricomycotina</taxon>
        <taxon>Agaricomycetes</taxon>
        <taxon>Agaricomycetidae</taxon>
        <taxon>Agaricales</taxon>
        <taxon>Agaricineae</taxon>
        <taxon>Psathyrellaceae</taxon>
        <taxon>Ephemerocybe</taxon>
    </lineage>
</organism>
<gene>
    <name evidence="3" type="ORF">DFP72DRAFT_962031</name>
</gene>
<feature type="domain" description="Protein kinase" evidence="2">
    <location>
        <begin position="983"/>
        <end position="1409"/>
    </location>
</feature>
<dbReference type="GO" id="GO:0004672">
    <property type="term" value="F:protein kinase activity"/>
    <property type="evidence" value="ECO:0007669"/>
    <property type="project" value="InterPro"/>
</dbReference>
<dbReference type="InterPro" id="IPR011009">
    <property type="entry name" value="Kinase-like_dom_sf"/>
</dbReference>
<feature type="compositionally biased region" description="Basic residues" evidence="1">
    <location>
        <begin position="1472"/>
        <end position="1491"/>
    </location>
</feature>
<proteinExistence type="predicted"/>
<dbReference type="PROSITE" id="PS50011">
    <property type="entry name" value="PROTEIN_KINASE_DOM"/>
    <property type="match status" value="1"/>
</dbReference>
<dbReference type="InterPro" id="IPR040976">
    <property type="entry name" value="Pkinase_fungal"/>
</dbReference>
<comment type="caution">
    <text evidence="3">The sequence shown here is derived from an EMBL/GenBank/DDBJ whole genome shotgun (WGS) entry which is preliminary data.</text>
</comment>
<protein>
    <recommendedName>
        <fullName evidence="2">Protein kinase domain-containing protein</fullName>
    </recommendedName>
</protein>
<keyword evidence="4" id="KW-1185">Reference proteome</keyword>
<feature type="region of interest" description="Disordered" evidence="1">
    <location>
        <begin position="43"/>
        <end position="68"/>
    </location>
</feature>
<dbReference type="EMBL" id="JACGCI010000019">
    <property type="protein sequence ID" value="KAF6758205.1"/>
    <property type="molecule type" value="Genomic_DNA"/>
</dbReference>
<dbReference type="Proteomes" id="UP000521943">
    <property type="component" value="Unassembled WGS sequence"/>
</dbReference>
<feature type="compositionally biased region" description="Polar residues" evidence="1">
    <location>
        <begin position="771"/>
        <end position="793"/>
    </location>
</feature>
<dbReference type="PANTHER" id="PTHR38248">
    <property type="entry name" value="FUNK1 6"/>
    <property type="match status" value="1"/>
</dbReference>
<name>A0A8H6I3F9_9AGAR</name>
<feature type="compositionally biased region" description="Polar residues" evidence="1">
    <location>
        <begin position="665"/>
        <end position="675"/>
    </location>
</feature>
<dbReference type="OrthoDB" id="312874at2759"/>
<dbReference type="Gene3D" id="1.10.510.10">
    <property type="entry name" value="Transferase(Phosphotransferase) domain 1"/>
    <property type="match status" value="2"/>
</dbReference>
<sequence length="1491" mass="167387">MLLYSETNDFLEKCFIPPPNPSVLDDVLGKLHNKRVLIARSTRSARTTSALPRRQTLNPRQDGSQAKAQPFPLVLRGFARRASEGRLTRSLSSVDKLWAKLETLATDIRQCMEKAGLQENGLRLALVSNVGSVGEGDINDSASDDSVEGGERTGEGSNSASSLGLTVPVVLRLHEEGTAHNKGKLVQAMGESMKNDISRNFIYGVSIEDDRVSLWYSTRNTTVKATSFSYIKRPDLLVRIFVSLFSADRDALGYESHITRLADGSYLYELDGIAANAGNLKSSQRLRSKAGPKQEPSFFFKTTHVVSAGNSRIWKAVEVMSKSNMKPKHRGREVILKDTWVDVDSATEFDLQRRLFQDIDILKQSDWESLPILKGIPPDREEFHRLRGYLKDDSYKSLFLRYDERMHYGGQSTKSLSPEQVWNPAITPGVAHTLAGNLEQHCRTTTRPHPLKVGFVPNPRLTSRRRCFFIFPDTCKRVSDLPTLGDAMDVLNQAYYALLLMFCAGWVHRDISDGNILATEVDGQWIAKLSDLEYAKKVSSNLQRSPEPKTGTPYFMAYEIQSSNFICPPAPISQGPPFAVWGEDEIEEKNQEEPPACVVHSFFHDIESLCWLILWIITSRVGCDASRVAAQIVFTSTPTVERYKVLRHGIPESVGSTLRGKAPHTVSQSPSTCGSPSVRVLSGSDPRLSKRRTLHDTAGLSMGLLPPEEGDELGQAGPSKRMRTSYESEENECAQDHYFLPASNTSILDEVVKQLRRKRVLIHRPKLPMAKTSTPTQHPAATTSNYRLSGSESQEQPFPLVLREFVNRASEGRMTRSQSSVEKLWTKLENLATDIRQCMETAGVQCTGLELSLLPDSRSDSGDDIEDAISESFVETDGQRSGHKPSSYASLDMIVPVAVRVNGECIAQNREQLMRAMSDILEGDIARNFTYGISIEDDCVSLWYSTRKTTIKATSFSYIERPDLLIRVFVSLFSADREALGYESHITRLADGSYLYELDGITAKADDLQSSQRLRSKATTHLVSKGHTRIWKAVEVISKSNPKAKPRCREIILKDTWVDADTVTEFDLQVQLFHDIDVLKQSDWESLPILSCIPRDRPEFVRLRGYLQDDTYKSLFLQYDGRMRYTSPSEKSFPSEKVWKASNTHPPTGSPEPRMGTTRPDPPDSKPPSVSPKKRYLPSLGDAMSVLNQAYFALLIMFCAGWVHRDISDGNILAIEVDGKWAAKLADLEFAKKLSPNAGSPDPKIGTPYFMAYEIQSSRHICHMIRIDQELPIVWDPEFWDPEPEGGQLNARRGEHWGKVRHTFLHDVESLWWLILWIITSRVGCEPSRAAAKEIFQVTSTPTITRSDSLCVGIPRNVTSSLHDGVKLIASALEHFRARLYHDYCRNIPEMRLDYINLAPICALPLVFFHNIEAFHDVWGVLPVRQPWEAAEAARLRTQTVQPSAGPKRQFPSAQTSVSLEYGNNEDQPGLSKRRRTHSRRGAKAGRKAWK</sequence>
<dbReference type="GO" id="GO:0005524">
    <property type="term" value="F:ATP binding"/>
    <property type="evidence" value="ECO:0007669"/>
    <property type="project" value="InterPro"/>
</dbReference>
<reference evidence="3 4" key="1">
    <citation type="submission" date="2020-07" db="EMBL/GenBank/DDBJ databases">
        <title>Comparative genomics of pyrophilous fungi reveals a link between fire events and developmental genes.</title>
        <authorList>
            <consortium name="DOE Joint Genome Institute"/>
            <person name="Steindorff A.S."/>
            <person name="Carver A."/>
            <person name="Calhoun S."/>
            <person name="Stillman K."/>
            <person name="Liu H."/>
            <person name="Lipzen A."/>
            <person name="Pangilinan J."/>
            <person name="Labutti K."/>
            <person name="Bruns T.D."/>
            <person name="Grigoriev I.V."/>
        </authorList>
    </citation>
    <scope>NUCLEOTIDE SEQUENCE [LARGE SCALE GENOMIC DNA]</scope>
    <source>
        <strain evidence="3 4">CBS 144469</strain>
    </source>
</reference>
<feature type="region of interest" description="Disordered" evidence="1">
    <location>
        <begin position="135"/>
        <end position="162"/>
    </location>
</feature>
<evidence type="ECO:0000313" key="3">
    <source>
        <dbReference type="EMBL" id="KAF6758205.1"/>
    </source>
</evidence>
<dbReference type="SUPFAM" id="SSF56112">
    <property type="entry name" value="Protein kinase-like (PK-like)"/>
    <property type="match status" value="2"/>
</dbReference>
<evidence type="ECO:0000259" key="2">
    <source>
        <dbReference type="PROSITE" id="PS50011"/>
    </source>
</evidence>
<dbReference type="PANTHER" id="PTHR38248:SF2">
    <property type="entry name" value="FUNK1 11"/>
    <property type="match status" value="1"/>
</dbReference>
<dbReference type="InterPro" id="IPR000719">
    <property type="entry name" value="Prot_kinase_dom"/>
</dbReference>
<feature type="region of interest" description="Disordered" evidence="1">
    <location>
        <begin position="654"/>
        <end position="719"/>
    </location>
</feature>
<accession>A0A8H6I3F9</accession>
<feature type="region of interest" description="Disordered" evidence="1">
    <location>
        <begin position="769"/>
        <end position="793"/>
    </location>
</feature>
<feature type="compositionally biased region" description="Polar residues" evidence="1">
    <location>
        <begin position="55"/>
        <end position="67"/>
    </location>
</feature>
<evidence type="ECO:0000313" key="4">
    <source>
        <dbReference type="Proteomes" id="UP000521943"/>
    </source>
</evidence>
<feature type="region of interest" description="Disordered" evidence="1">
    <location>
        <begin position="1439"/>
        <end position="1491"/>
    </location>
</feature>